<dbReference type="InterPro" id="IPR015683">
    <property type="entry name" value="Ionotropic_Glu_rcpt"/>
</dbReference>
<gene>
    <name evidence="14" type="ORF">RM530_15480</name>
</gene>
<dbReference type="PANTHER" id="PTHR18966">
    <property type="entry name" value="IONOTROPIC GLUTAMATE RECEPTOR"/>
    <property type="match status" value="1"/>
</dbReference>
<keyword evidence="4 10" id="KW-1133">Transmembrane helix</keyword>
<dbReference type="Pfam" id="PF00060">
    <property type="entry name" value="Lig_chan"/>
    <property type="match status" value="1"/>
</dbReference>
<evidence type="ECO:0000256" key="11">
    <source>
        <dbReference type="SAM" id="SignalP"/>
    </source>
</evidence>
<reference evidence="14 15" key="1">
    <citation type="submission" date="2023-09" db="EMBL/GenBank/DDBJ databases">
        <authorList>
            <person name="Rey-Velasco X."/>
        </authorList>
    </citation>
    <scope>NUCLEOTIDE SEQUENCE [LARGE SCALE GENOMIC DNA]</scope>
    <source>
        <strain evidence="14 15">W345</strain>
    </source>
</reference>
<evidence type="ECO:0000256" key="4">
    <source>
        <dbReference type="ARBA" id="ARBA00022989"/>
    </source>
</evidence>
<keyword evidence="11" id="KW-0732">Signal</keyword>
<evidence type="ECO:0000259" key="12">
    <source>
        <dbReference type="SMART" id="SM00062"/>
    </source>
</evidence>
<evidence type="ECO:0000256" key="1">
    <source>
        <dbReference type="ARBA" id="ARBA00004141"/>
    </source>
</evidence>
<keyword evidence="2" id="KW-0813">Transport</keyword>
<keyword evidence="15" id="KW-1185">Reference proteome</keyword>
<protein>
    <submittedName>
        <fullName evidence="14">Transporter substrate-binding domain-containing protein</fullName>
    </submittedName>
</protein>
<comment type="caution">
    <text evidence="14">The sequence shown here is derived from an EMBL/GenBank/DDBJ whole genome shotgun (WGS) entry which is preliminary data.</text>
</comment>
<keyword evidence="8" id="KW-0325">Glycoprotein</keyword>
<proteinExistence type="predicted"/>
<dbReference type="SMART" id="SM00079">
    <property type="entry name" value="PBPe"/>
    <property type="match status" value="1"/>
</dbReference>
<evidence type="ECO:0000256" key="2">
    <source>
        <dbReference type="ARBA" id="ARBA00022448"/>
    </source>
</evidence>
<feature type="domain" description="Solute-binding protein family 3/N-terminal" evidence="12">
    <location>
        <begin position="53"/>
        <end position="381"/>
    </location>
</feature>
<evidence type="ECO:0000256" key="10">
    <source>
        <dbReference type="SAM" id="Phobius"/>
    </source>
</evidence>
<feature type="domain" description="Ionotropic glutamate receptor C-terminal" evidence="13">
    <location>
        <begin position="53"/>
        <end position="372"/>
    </location>
</feature>
<evidence type="ECO:0000256" key="7">
    <source>
        <dbReference type="ARBA" id="ARBA00023170"/>
    </source>
</evidence>
<feature type="transmembrane region" description="Helical" evidence="10">
    <location>
        <begin position="228"/>
        <end position="249"/>
    </location>
</feature>
<dbReference type="InterPro" id="IPR001320">
    <property type="entry name" value="Iontro_rcpt_C"/>
</dbReference>
<dbReference type="EMBL" id="JAVRIC010000026">
    <property type="protein sequence ID" value="MDT0498750.1"/>
    <property type="molecule type" value="Genomic_DNA"/>
</dbReference>
<evidence type="ECO:0000259" key="13">
    <source>
        <dbReference type="SMART" id="SM00079"/>
    </source>
</evidence>
<keyword evidence="3 10" id="KW-0812">Transmembrane</keyword>
<dbReference type="Gene3D" id="3.40.190.10">
    <property type="entry name" value="Periplasmic binding protein-like II"/>
    <property type="match status" value="2"/>
</dbReference>
<dbReference type="Proteomes" id="UP001254608">
    <property type="component" value="Unassembled WGS sequence"/>
</dbReference>
<comment type="subcellular location">
    <subcellularLocation>
        <location evidence="1">Membrane</location>
        <topology evidence="1">Multi-pass membrane protein</topology>
    </subcellularLocation>
</comment>
<feature type="signal peptide" evidence="11">
    <location>
        <begin position="1"/>
        <end position="22"/>
    </location>
</feature>
<dbReference type="Gene3D" id="1.10.287.70">
    <property type="match status" value="1"/>
</dbReference>
<evidence type="ECO:0000256" key="8">
    <source>
        <dbReference type="ARBA" id="ARBA00023180"/>
    </source>
</evidence>
<name>A0ABU2WLK4_9GAMM</name>
<dbReference type="SMART" id="SM00062">
    <property type="entry name" value="PBPb"/>
    <property type="match status" value="1"/>
</dbReference>
<feature type="chain" id="PRO_5046392865" evidence="11">
    <location>
        <begin position="23"/>
        <end position="382"/>
    </location>
</feature>
<dbReference type="SUPFAM" id="SSF81324">
    <property type="entry name" value="Voltage-gated potassium channels"/>
    <property type="match status" value="1"/>
</dbReference>
<feature type="transmembrane region" description="Helical" evidence="10">
    <location>
        <begin position="162"/>
        <end position="183"/>
    </location>
</feature>
<sequence length="382" mass="40748">MTHFARRLAVGLALLAASPVWAQDGQASATASSSESTAAAEAENSSAESTADVLKVGVRQNPPFVIRSDNGDFDGIAIELWNQIADDLGMDFEYLVASDVGALLQGLGEGRYDLGVGALTVTAARAEAVDFTQPFYRGGIGIATREERGLLHALGALVSLDFLKAIAALMVVLLLVGVLVWLFERRRNPEQFGGSTAQGIGAGLWWSAVTMTTVGYGDKAPASFGGRVIGLVWMFASIITISGFTAAIASSITVGRLTTQVSGVSDLPRVRVASVAGSTSEDFARGEGLAIASVADPAEALRRLSTNQVDAVLYDAPILQSRIFRQKLDRLTVLPELVREEDYALALPRDSRLRKPINQALLRVTEAPQWQETLDRYLGAQR</sequence>
<keyword evidence="5" id="KW-0406">Ion transport</keyword>
<evidence type="ECO:0000313" key="14">
    <source>
        <dbReference type="EMBL" id="MDT0498750.1"/>
    </source>
</evidence>
<dbReference type="Pfam" id="PF00497">
    <property type="entry name" value="SBP_bac_3"/>
    <property type="match status" value="1"/>
</dbReference>
<keyword evidence="6 10" id="KW-0472">Membrane</keyword>
<keyword evidence="9" id="KW-0407">Ion channel</keyword>
<dbReference type="InterPro" id="IPR001638">
    <property type="entry name" value="Solute-binding_3/MltF_N"/>
</dbReference>
<organism evidence="14 15">
    <name type="scientific">Banduia mediterranea</name>
    <dbReference type="NCBI Taxonomy" id="3075609"/>
    <lineage>
        <taxon>Bacteria</taxon>
        <taxon>Pseudomonadati</taxon>
        <taxon>Pseudomonadota</taxon>
        <taxon>Gammaproteobacteria</taxon>
        <taxon>Nevskiales</taxon>
        <taxon>Algiphilaceae</taxon>
        <taxon>Banduia</taxon>
    </lineage>
</organism>
<dbReference type="RefSeq" id="WP_311366162.1">
    <property type="nucleotide sequence ID" value="NZ_JAVRIC010000026.1"/>
</dbReference>
<accession>A0ABU2WLK4</accession>
<evidence type="ECO:0000256" key="9">
    <source>
        <dbReference type="ARBA" id="ARBA00023303"/>
    </source>
</evidence>
<keyword evidence="7" id="KW-0675">Receptor</keyword>
<evidence type="ECO:0000256" key="3">
    <source>
        <dbReference type="ARBA" id="ARBA00022692"/>
    </source>
</evidence>
<evidence type="ECO:0000256" key="6">
    <source>
        <dbReference type="ARBA" id="ARBA00023136"/>
    </source>
</evidence>
<dbReference type="SUPFAM" id="SSF53850">
    <property type="entry name" value="Periplasmic binding protein-like II"/>
    <property type="match status" value="1"/>
</dbReference>
<evidence type="ECO:0000256" key="5">
    <source>
        <dbReference type="ARBA" id="ARBA00023065"/>
    </source>
</evidence>
<evidence type="ECO:0000313" key="15">
    <source>
        <dbReference type="Proteomes" id="UP001254608"/>
    </source>
</evidence>
<feature type="transmembrane region" description="Helical" evidence="10">
    <location>
        <begin position="195"/>
        <end position="216"/>
    </location>
</feature>